<dbReference type="Proteomes" id="UP000287519">
    <property type="component" value="Unassembled WGS sequence"/>
</dbReference>
<reference evidence="1 2" key="1">
    <citation type="submission" date="2018-11" db="EMBL/GenBank/DDBJ databases">
        <title>Microbial catabolism of amino acid.</title>
        <authorList>
            <person name="Hibi M."/>
            <person name="Ogawa J."/>
        </authorList>
    </citation>
    <scope>NUCLEOTIDE SEQUENCE [LARGE SCALE GENOMIC DNA]</scope>
    <source>
        <strain evidence="1 2">C31-06</strain>
    </source>
</reference>
<gene>
    <name evidence="1" type="ORF">Rhow_004812</name>
</gene>
<sequence length="57" mass="6169">MIKSDLDRSCAADFAAVGAGSTWYCARNKDRLHYLAGRQTAAGSGAARRRGRTTSYE</sequence>
<proteinExistence type="predicted"/>
<name>A0A402CC72_RHOWR</name>
<dbReference type="AlphaFoldDB" id="A0A402CC72"/>
<accession>A0A402CC72</accession>
<organism evidence="1 2">
    <name type="scientific">Rhodococcus wratislaviensis</name>
    <name type="common">Tsukamurella wratislaviensis</name>
    <dbReference type="NCBI Taxonomy" id="44752"/>
    <lineage>
        <taxon>Bacteria</taxon>
        <taxon>Bacillati</taxon>
        <taxon>Actinomycetota</taxon>
        <taxon>Actinomycetes</taxon>
        <taxon>Mycobacteriales</taxon>
        <taxon>Nocardiaceae</taxon>
        <taxon>Rhodococcus</taxon>
    </lineage>
</organism>
<dbReference type="EMBL" id="BHYM01000041">
    <property type="protein sequence ID" value="GCE41153.1"/>
    <property type="molecule type" value="Genomic_DNA"/>
</dbReference>
<protein>
    <submittedName>
        <fullName evidence="1">Uncharacterized protein</fullName>
    </submittedName>
</protein>
<comment type="caution">
    <text evidence="1">The sequence shown here is derived from an EMBL/GenBank/DDBJ whole genome shotgun (WGS) entry which is preliminary data.</text>
</comment>
<evidence type="ECO:0000313" key="1">
    <source>
        <dbReference type="EMBL" id="GCE41153.1"/>
    </source>
</evidence>
<evidence type="ECO:0000313" key="2">
    <source>
        <dbReference type="Proteomes" id="UP000287519"/>
    </source>
</evidence>
<keyword evidence="2" id="KW-1185">Reference proteome</keyword>